<sequence>MIKRWAKYVRTHDDSEWSRQQNRLIDSQLQSANEMAATGDTDPVQFAAARDRLRDR</sequence>
<dbReference type="InterPro" id="IPR058463">
    <property type="entry name" value="DUF8150"/>
</dbReference>
<organism evidence="1 2">
    <name type="scientific">Natrinema versiforme JCM 10478</name>
    <dbReference type="NCBI Taxonomy" id="1227496"/>
    <lineage>
        <taxon>Archaea</taxon>
        <taxon>Methanobacteriati</taxon>
        <taxon>Methanobacteriota</taxon>
        <taxon>Stenosarchaea group</taxon>
        <taxon>Halobacteria</taxon>
        <taxon>Halobacteriales</taxon>
        <taxon>Natrialbaceae</taxon>
        <taxon>Natrinema</taxon>
    </lineage>
</organism>
<dbReference type="STRING" id="1227496.C489_18431"/>
<dbReference type="Pfam" id="PF26477">
    <property type="entry name" value="DUF8150"/>
    <property type="match status" value="1"/>
</dbReference>
<dbReference type="EMBL" id="AOID01000058">
    <property type="protein sequence ID" value="ELY63592.1"/>
    <property type="molecule type" value="Genomic_DNA"/>
</dbReference>
<keyword evidence="2" id="KW-1185">Reference proteome</keyword>
<proteinExistence type="predicted"/>
<gene>
    <name evidence="1" type="ORF">C489_18431</name>
</gene>
<evidence type="ECO:0000313" key="2">
    <source>
        <dbReference type="Proteomes" id="UP000011632"/>
    </source>
</evidence>
<accession>L9XPZ6</accession>
<dbReference type="Proteomes" id="UP000011632">
    <property type="component" value="Unassembled WGS sequence"/>
</dbReference>
<protein>
    <submittedName>
        <fullName evidence="1">Uncharacterized protein</fullName>
    </submittedName>
</protein>
<reference evidence="1 2" key="1">
    <citation type="journal article" date="2014" name="PLoS Genet.">
        <title>Phylogenetically driven sequencing of extremely halophilic archaea reveals strategies for static and dynamic osmo-response.</title>
        <authorList>
            <person name="Becker E.A."/>
            <person name="Seitzer P.M."/>
            <person name="Tritt A."/>
            <person name="Larsen D."/>
            <person name="Krusor M."/>
            <person name="Yao A.I."/>
            <person name="Wu D."/>
            <person name="Madern D."/>
            <person name="Eisen J.A."/>
            <person name="Darling A.E."/>
            <person name="Facciotti M.T."/>
        </authorList>
    </citation>
    <scope>NUCLEOTIDE SEQUENCE [LARGE SCALE GENOMIC DNA]</scope>
    <source>
        <strain evidence="1 2">JCM 10478</strain>
    </source>
</reference>
<dbReference type="AlphaFoldDB" id="L9XPZ6"/>
<evidence type="ECO:0000313" key="1">
    <source>
        <dbReference type="EMBL" id="ELY63592.1"/>
    </source>
</evidence>
<name>L9XPZ6_9EURY</name>
<comment type="caution">
    <text evidence="1">The sequence shown here is derived from an EMBL/GenBank/DDBJ whole genome shotgun (WGS) entry which is preliminary data.</text>
</comment>